<feature type="transmembrane region" description="Helical" evidence="7">
    <location>
        <begin position="139"/>
        <end position="172"/>
    </location>
</feature>
<comment type="subcellular location">
    <subcellularLocation>
        <location evidence="2 7">Membrane</location>
        <topology evidence="2 7">Multi-pass membrane protein</topology>
    </subcellularLocation>
</comment>
<evidence type="ECO:0000313" key="9">
    <source>
        <dbReference type="Proteomes" id="UP001497512"/>
    </source>
</evidence>
<dbReference type="PANTHER" id="PTHR19317:SF0">
    <property type="entry name" value="PRENYLATED RAB ACCEPTOR PROTEIN 1"/>
    <property type="match status" value="1"/>
</dbReference>
<dbReference type="InterPro" id="IPR004895">
    <property type="entry name" value="Prenylated_rab_accept_PRA1"/>
</dbReference>
<evidence type="ECO:0000256" key="6">
    <source>
        <dbReference type="ARBA" id="ARBA00023136"/>
    </source>
</evidence>
<keyword evidence="9" id="KW-1185">Reference proteome</keyword>
<evidence type="ECO:0000256" key="7">
    <source>
        <dbReference type="RuleBase" id="RU363107"/>
    </source>
</evidence>
<feature type="transmembrane region" description="Helical" evidence="7">
    <location>
        <begin position="77"/>
        <end position="95"/>
    </location>
</feature>
<dbReference type="PANTHER" id="PTHR19317">
    <property type="entry name" value="PRENYLATED RAB ACCEPTOR 1-RELATED"/>
    <property type="match status" value="1"/>
</dbReference>
<keyword evidence="4 7" id="KW-0812">Transmembrane</keyword>
<evidence type="ECO:0000256" key="2">
    <source>
        <dbReference type="ARBA" id="ARBA00004141"/>
    </source>
</evidence>
<dbReference type="Pfam" id="PF03208">
    <property type="entry name" value="PRA1"/>
    <property type="match status" value="1"/>
</dbReference>
<dbReference type="EMBL" id="OZ019908">
    <property type="protein sequence ID" value="CAK9207363.1"/>
    <property type="molecule type" value="Genomic_DNA"/>
</dbReference>
<evidence type="ECO:0000256" key="1">
    <source>
        <dbReference type="ARBA" id="ARBA00002501"/>
    </source>
</evidence>
<name>A0ABP0TXB1_9BRYO</name>
<proteinExistence type="inferred from homology"/>
<sequence>MEPVATVSPAVATIPVTGVASPVPPSAARQLFSRGQEIVGAALMNKRPWSEMVDRSTFAKPESLKDAMSRLHKNLNYFRINYGILMLVVVALSLLANPSSIFFIALVLAGWTYLFLVRKEPLIVFGRTFSEREVVLSMTGISIPLIVFSGIVNVLLSVGLIGLFLIAAHGAFKVPDDLFLLDDDQEAAASSGGSFFPAFFLGSTGTAGSLPVAMSRV</sequence>
<evidence type="ECO:0000256" key="4">
    <source>
        <dbReference type="ARBA" id="ARBA00022692"/>
    </source>
</evidence>
<accession>A0ABP0TXB1</accession>
<protein>
    <recommendedName>
        <fullName evidence="7">PRA1 family protein</fullName>
    </recommendedName>
</protein>
<keyword evidence="5 7" id="KW-1133">Transmembrane helix</keyword>
<organism evidence="8 9">
    <name type="scientific">Sphagnum troendelagicum</name>
    <dbReference type="NCBI Taxonomy" id="128251"/>
    <lineage>
        <taxon>Eukaryota</taxon>
        <taxon>Viridiplantae</taxon>
        <taxon>Streptophyta</taxon>
        <taxon>Embryophyta</taxon>
        <taxon>Bryophyta</taxon>
        <taxon>Sphagnophytina</taxon>
        <taxon>Sphagnopsida</taxon>
        <taxon>Sphagnales</taxon>
        <taxon>Sphagnaceae</taxon>
        <taxon>Sphagnum</taxon>
    </lineage>
</organism>
<reference evidence="8" key="1">
    <citation type="submission" date="2024-02" db="EMBL/GenBank/DDBJ databases">
        <authorList>
            <consortium name="ELIXIR-Norway"/>
            <consortium name="Elixir Norway"/>
        </authorList>
    </citation>
    <scope>NUCLEOTIDE SEQUENCE</scope>
</reference>
<evidence type="ECO:0000256" key="3">
    <source>
        <dbReference type="ARBA" id="ARBA00006483"/>
    </source>
</evidence>
<evidence type="ECO:0000313" key="8">
    <source>
        <dbReference type="EMBL" id="CAK9207363.1"/>
    </source>
</evidence>
<feature type="transmembrane region" description="Helical" evidence="7">
    <location>
        <begin position="101"/>
        <end position="118"/>
    </location>
</feature>
<dbReference type="Proteomes" id="UP001497512">
    <property type="component" value="Chromosome 16"/>
</dbReference>
<evidence type="ECO:0000256" key="5">
    <source>
        <dbReference type="ARBA" id="ARBA00022989"/>
    </source>
</evidence>
<feature type="transmembrane region" description="Helical" evidence="7">
    <location>
        <begin position="192"/>
        <end position="213"/>
    </location>
</feature>
<comment type="similarity">
    <text evidence="3 7">Belongs to the PRA1 family.</text>
</comment>
<keyword evidence="7" id="KW-0813">Transport</keyword>
<keyword evidence="6 7" id="KW-0472">Membrane</keyword>
<comment type="function">
    <text evidence="1 7">May be involved in both secretory and endocytic intracellular trafficking in the endosomal/prevacuolar compartments.</text>
</comment>
<gene>
    <name evidence="8" type="ORF">CSSPTR1EN2_LOCUS8760</name>
</gene>